<keyword evidence="2" id="KW-1185">Reference proteome</keyword>
<reference evidence="1 2" key="1">
    <citation type="submission" date="2018-12" db="EMBL/GenBank/DDBJ databases">
        <authorList>
            <person name="Criscuolo A."/>
        </authorList>
    </citation>
    <scope>NUCLEOTIDE SEQUENCE [LARGE SCALE GENOMIC DNA]</scope>
    <source>
        <strain evidence="1">ACIP1116241</strain>
    </source>
</reference>
<dbReference type="Proteomes" id="UP000270743">
    <property type="component" value="Unassembled WGS sequence"/>
</dbReference>
<dbReference type="AlphaFoldDB" id="A0A447INV6"/>
<gene>
    <name evidence="1" type="ORF">PARHAE_02414</name>
</gene>
<organism evidence="1 2">
    <name type="scientific">Paracoccus haematequi</name>
    <dbReference type="NCBI Taxonomy" id="2491866"/>
    <lineage>
        <taxon>Bacteria</taxon>
        <taxon>Pseudomonadati</taxon>
        <taxon>Pseudomonadota</taxon>
        <taxon>Alphaproteobacteria</taxon>
        <taxon>Rhodobacterales</taxon>
        <taxon>Paracoccaceae</taxon>
        <taxon>Paracoccus</taxon>
    </lineage>
</organism>
<sequence>MTGVGSSLGSVGFYSGGDLAFVGSDFYLASSANQLVKIDLGNPGGTAAVGPFGVSDVFGLATAPGGRLYGVAGTSIYEVDVTTGLATNPLSFAGHGLGIAYGQSFYTKSGAEPAPVPVPPAGVLLAGGLVLLGRARRRGKALA</sequence>
<protein>
    <submittedName>
        <fullName evidence="1">Uncharacterized protein</fullName>
    </submittedName>
</protein>
<accession>A0A447INV6</accession>
<evidence type="ECO:0000313" key="2">
    <source>
        <dbReference type="Proteomes" id="UP000270743"/>
    </source>
</evidence>
<dbReference type="SUPFAM" id="SSF63829">
    <property type="entry name" value="Calcium-dependent phosphotriesterase"/>
    <property type="match status" value="1"/>
</dbReference>
<dbReference type="RefSeq" id="WP_164555230.1">
    <property type="nucleotide sequence ID" value="NZ_UZWE01000033.1"/>
</dbReference>
<name>A0A447INV6_9RHOB</name>
<proteinExistence type="predicted"/>
<dbReference type="EMBL" id="UZWE01000033">
    <property type="protein sequence ID" value="VDS09223.1"/>
    <property type="molecule type" value="Genomic_DNA"/>
</dbReference>
<evidence type="ECO:0000313" key="1">
    <source>
        <dbReference type="EMBL" id="VDS09223.1"/>
    </source>
</evidence>